<dbReference type="EMBL" id="VZOK01000007">
    <property type="protein sequence ID" value="KAB0639912.1"/>
    <property type="molecule type" value="Genomic_DNA"/>
</dbReference>
<dbReference type="Proteomes" id="UP000068603">
    <property type="component" value="Unassembled WGS sequence"/>
</dbReference>
<proteinExistence type="predicted"/>
<evidence type="ECO:0008006" key="5">
    <source>
        <dbReference type="Google" id="ProtNLM"/>
    </source>
</evidence>
<gene>
    <name evidence="1" type="ORF">F7R25_06240</name>
    <name evidence="2" type="ORF">WT44_30135</name>
</gene>
<evidence type="ECO:0000313" key="3">
    <source>
        <dbReference type="Proteomes" id="UP000068603"/>
    </source>
</evidence>
<name>A0A107UJM4_9BURK</name>
<evidence type="ECO:0000313" key="1">
    <source>
        <dbReference type="EMBL" id="KAB0639912.1"/>
    </source>
</evidence>
<dbReference type="AlphaFoldDB" id="A0A107UJM4"/>
<comment type="caution">
    <text evidence="2">The sequence shown here is derived from an EMBL/GenBank/DDBJ whole genome shotgun (WGS) entry which is preliminary data.</text>
</comment>
<evidence type="ECO:0000313" key="2">
    <source>
        <dbReference type="EMBL" id="KWA53113.1"/>
    </source>
</evidence>
<dbReference type="KEGG" id="bstg:WT74_20135"/>
<dbReference type="EMBL" id="LPHB01000086">
    <property type="protein sequence ID" value="KWA53113.1"/>
    <property type="molecule type" value="Genomic_DNA"/>
</dbReference>
<reference evidence="1 4" key="2">
    <citation type="submission" date="2019-09" db="EMBL/GenBank/DDBJ databases">
        <title>Draft genome sequences of 48 bacterial type strains from the CCUG.</title>
        <authorList>
            <person name="Tunovic T."/>
            <person name="Pineiro-Iglesias B."/>
            <person name="Unosson C."/>
            <person name="Inganas E."/>
            <person name="Ohlen M."/>
            <person name="Cardew S."/>
            <person name="Jensie-Markopoulos S."/>
            <person name="Salva-Serra F."/>
            <person name="Jaen-Luchoro D."/>
            <person name="Karlsson R."/>
            <person name="Svensson-Stadler L."/>
            <person name="Chun J."/>
            <person name="Moore E."/>
        </authorList>
    </citation>
    <scope>NUCLEOTIDE SEQUENCE [LARGE SCALE GENOMIC DNA]</scope>
    <source>
        <strain evidence="1 4">CCUG 65686</strain>
    </source>
</reference>
<accession>A0A107UJM4</accession>
<sequence>MLSPHEIATLMVLASTPGGLERELAEIRSLLSRGLVQLDATASEATRVLLSVRGREVVARLAAVFPAPGFGI</sequence>
<dbReference type="Proteomes" id="UP000473470">
    <property type="component" value="Unassembled WGS sequence"/>
</dbReference>
<evidence type="ECO:0000313" key="4">
    <source>
        <dbReference type="Proteomes" id="UP000473470"/>
    </source>
</evidence>
<organism evidence="2">
    <name type="scientific">Burkholderia stagnalis</name>
    <dbReference type="NCBI Taxonomy" id="1503054"/>
    <lineage>
        <taxon>Bacteria</taxon>
        <taxon>Pseudomonadati</taxon>
        <taxon>Pseudomonadota</taxon>
        <taxon>Betaproteobacteria</taxon>
        <taxon>Burkholderiales</taxon>
        <taxon>Burkholderiaceae</taxon>
        <taxon>Burkholderia</taxon>
        <taxon>Burkholderia cepacia complex</taxon>
    </lineage>
</organism>
<dbReference type="RefSeq" id="WP_017335631.1">
    <property type="nucleotide sequence ID" value="NZ_CABVPM010000026.1"/>
</dbReference>
<reference evidence="2 3" key="1">
    <citation type="submission" date="2015-11" db="EMBL/GenBank/DDBJ databases">
        <title>Expanding the genomic diversity of Burkholderia species for the development of highly accurate diagnostics.</title>
        <authorList>
            <person name="Sahl J."/>
            <person name="Keim P."/>
            <person name="Wagner D."/>
        </authorList>
    </citation>
    <scope>NUCLEOTIDE SEQUENCE [LARGE SCALE GENOMIC DNA]</scope>
    <source>
        <strain evidence="2 3">MSMB1960WGS</strain>
    </source>
</reference>
<protein>
    <recommendedName>
        <fullName evidence="5">MarR family transcriptional regulator</fullName>
    </recommendedName>
</protein>